<gene>
    <name evidence="2" type="ORF">OL599_03100</name>
</gene>
<dbReference type="InterPro" id="IPR046336">
    <property type="entry name" value="Lon_prtase_N_sf"/>
</dbReference>
<dbReference type="AlphaFoldDB" id="A0AA42CG78"/>
<organism evidence="2 3">
    <name type="scientific">Limobrevibacterium gyesilva</name>
    <dbReference type="NCBI Taxonomy" id="2991712"/>
    <lineage>
        <taxon>Bacteria</taxon>
        <taxon>Pseudomonadati</taxon>
        <taxon>Pseudomonadota</taxon>
        <taxon>Alphaproteobacteria</taxon>
        <taxon>Acetobacterales</taxon>
        <taxon>Acetobacteraceae</taxon>
        <taxon>Limobrevibacterium</taxon>
    </lineage>
</organism>
<comment type="caution">
    <text evidence="2">The sequence shown here is derived from an EMBL/GenBank/DDBJ whole genome shotgun (WGS) entry which is preliminary data.</text>
</comment>
<dbReference type="Gene3D" id="2.30.130.40">
    <property type="entry name" value="LON domain-like"/>
    <property type="match status" value="1"/>
</dbReference>
<dbReference type="EMBL" id="JAPDNT010000001">
    <property type="protein sequence ID" value="MCW3473555.1"/>
    <property type="molecule type" value="Genomic_DNA"/>
</dbReference>
<evidence type="ECO:0000313" key="2">
    <source>
        <dbReference type="EMBL" id="MCW3473555.1"/>
    </source>
</evidence>
<protein>
    <submittedName>
        <fullName evidence="2">LON peptidase substrate-binding domain-containing protein</fullName>
    </submittedName>
</protein>
<dbReference type="PROSITE" id="PS51787">
    <property type="entry name" value="LON_N"/>
    <property type="match status" value="1"/>
</dbReference>
<dbReference type="Pfam" id="PF02190">
    <property type="entry name" value="LON_substr_bdg"/>
    <property type="match status" value="1"/>
</dbReference>
<reference evidence="2" key="1">
    <citation type="submission" date="2022-09" db="EMBL/GenBank/DDBJ databases">
        <title>Rhodovastum sp. nov. RN2-1 isolated from soil in Seongnam, South Korea.</title>
        <authorList>
            <person name="Le N.T."/>
        </authorList>
    </citation>
    <scope>NUCLEOTIDE SEQUENCE</scope>
    <source>
        <strain evidence="2">RN2-1</strain>
    </source>
</reference>
<dbReference type="PANTHER" id="PTHR46732">
    <property type="entry name" value="ATP-DEPENDENT PROTEASE LA (LON) DOMAIN PROTEIN"/>
    <property type="match status" value="1"/>
</dbReference>
<evidence type="ECO:0000313" key="3">
    <source>
        <dbReference type="Proteomes" id="UP001165679"/>
    </source>
</evidence>
<keyword evidence="3" id="KW-1185">Reference proteome</keyword>
<dbReference type="InterPro" id="IPR015947">
    <property type="entry name" value="PUA-like_sf"/>
</dbReference>
<reference evidence="2" key="2">
    <citation type="submission" date="2022-10" db="EMBL/GenBank/DDBJ databases">
        <authorList>
            <person name="Trinh H.N."/>
        </authorList>
    </citation>
    <scope>NUCLEOTIDE SEQUENCE</scope>
    <source>
        <strain evidence="2">RN2-1</strain>
    </source>
</reference>
<evidence type="ECO:0000259" key="1">
    <source>
        <dbReference type="PROSITE" id="PS51787"/>
    </source>
</evidence>
<dbReference type="SUPFAM" id="SSF88697">
    <property type="entry name" value="PUA domain-like"/>
    <property type="match status" value="1"/>
</dbReference>
<dbReference type="RefSeq" id="WP_264712136.1">
    <property type="nucleotide sequence ID" value="NZ_JAPDNT010000001.1"/>
</dbReference>
<proteinExistence type="predicted"/>
<feature type="domain" description="Lon N-terminal" evidence="1">
    <location>
        <begin position="15"/>
        <end position="209"/>
    </location>
</feature>
<dbReference type="InterPro" id="IPR003111">
    <property type="entry name" value="Lon_prtase_N"/>
</dbReference>
<accession>A0AA42CG78</accession>
<dbReference type="PANTHER" id="PTHR46732:SF8">
    <property type="entry name" value="ATP-DEPENDENT PROTEASE LA (LON) DOMAIN PROTEIN"/>
    <property type="match status" value="1"/>
</dbReference>
<name>A0AA42CG78_9PROT</name>
<sequence>MSRFDPRLEDLPEAFPVFPLTGALLLPRGKLPLNIFEPRYLALIEDALAAGRMFGMIQPDARRPAGPTGAGLYRIGCLGRLSSFSETEDGRYLVTLTGLIRFGVTNELEMRRGYRRVRGDFSAFTADLGARDETPVFDRAALLQALRDYFAHRGFEANWDAINQMPDDDLVITLCMVCPFEPPEKQALLEAPTPADRAQALVALLEIDTHQGPRDVAGDAPTRHRAS</sequence>
<dbReference type="Proteomes" id="UP001165679">
    <property type="component" value="Unassembled WGS sequence"/>
</dbReference>
<dbReference type="SMART" id="SM00464">
    <property type="entry name" value="LON"/>
    <property type="match status" value="1"/>
</dbReference>